<feature type="domain" description="KilA-N" evidence="1">
    <location>
        <begin position="4"/>
        <end position="106"/>
    </location>
</feature>
<proteinExistence type="predicted"/>
<dbReference type="SUPFAM" id="SSF54616">
    <property type="entry name" value="DNA-binding domain of Mlu1-box binding protein MBP1"/>
    <property type="match status" value="1"/>
</dbReference>
<evidence type="ECO:0000313" key="3">
    <source>
        <dbReference type="Proteomes" id="UP000195840"/>
    </source>
</evidence>
<accession>A0AB73NIS7</accession>
<organism evidence="2 3">
    <name type="scientific">Yersinia kristensenii</name>
    <dbReference type="NCBI Taxonomy" id="28152"/>
    <lineage>
        <taxon>Bacteria</taxon>
        <taxon>Pseudomonadati</taxon>
        <taxon>Pseudomonadota</taxon>
        <taxon>Gammaproteobacteria</taxon>
        <taxon>Enterobacterales</taxon>
        <taxon>Yersiniaceae</taxon>
        <taxon>Yersinia</taxon>
    </lineage>
</organism>
<name>A0AB73NIS7_YERKR</name>
<dbReference type="Pfam" id="PF26567">
    <property type="entry name" value="BstA_C"/>
    <property type="match status" value="1"/>
</dbReference>
<reference evidence="2 3" key="1">
    <citation type="submission" date="2017-05" db="EMBL/GenBank/DDBJ databases">
        <title>Whole genome sequencing of Yersinia kristensenii.</title>
        <authorList>
            <person name="Campioni F."/>
        </authorList>
    </citation>
    <scope>NUCLEOTIDE SEQUENCE [LARGE SCALE GENOMIC DNA]</scope>
    <source>
        <strain evidence="2 3">CFSAN060538</strain>
    </source>
</reference>
<evidence type="ECO:0000313" key="2">
    <source>
        <dbReference type="EMBL" id="OVZ79554.1"/>
    </source>
</evidence>
<dbReference type="InterPro" id="IPR036887">
    <property type="entry name" value="HTH_APSES_sf"/>
</dbReference>
<dbReference type="Proteomes" id="UP000195840">
    <property type="component" value="Unassembled WGS sequence"/>
</dbReference>
<dbReference type="InterPro" id="IPR017880">
    <property type="entry name" value="KilA_N"/>
</dbReference>
<dbReference type="PROSITE" id="PS51301">
    <property type="entry name" value="KILA_N"/>
    <property type="match status" value="1"/>
</dbReference>
<dbReference type="EMBL" id="NHOG01000017">
    <property type="protein sequence ID" value="OVZ79554.1"/>
    <property type="molecule type" value="Genomic_DNA"/>
</dbReference>
<keyword evidence="3" id="KW-1185">Reference proteome</keyword>
<dbReference type="Pfam" id="PF04383">
    <property type="entry name" value="KilA-N"/>
    <property type="match status" value="1"/>
</dbReference>
<dbReference type="SMART" id="SM01252">
    <property type="entry name" value="KilA-N"/>
    <property type="match status" value="1"/>
</dbReference>
<comment type="caution">
    <text evidence="2">The sequence shown here is derived from an EMBL/GenBank/DDBJ whole genome shotgun (WGS) entry which is preliminary data.</text>
</comment>
<keyword evidence="2" id="KW-0238">DNA-binding</keyword>
<protein>
    <submittedName>
        <fullName evidence="2">DNA-binding protein</fullName>
    </submittedName>
</protein>
<gene>
    <name evidence="2" type="ORF">CBW52_14950</name>
</gene>
<dbReference type="InterPro" id="IPR018004">
    <property type="entry name" value="KilA/APSES_HTH"/>
</dbReference>
<dbReference type="GO" id="GO:0003677">
    <property type="term" value="F:DNA binding"/>
    <property type="evidence" value="ECO:0007669"/>
    <property type="project" value="UniProtKB-KW"/>
</dbReference>
<dbReference type="RefSeq" id="WP_087795509.1">
    <property type="nucleotide sequence ID" value="NZ_CAWNET010000009.1"/>
</dbReference>
<sequence length="249" mass="28956">MEQLALITRQEGTELIYQRVSDGYISATALCKTIGKRFSEYVSLVGTNKFILELSAQTGIPAENLTDRTVSSGIAQDWVHPFLAINLAMWLSPTFAVKVSQWVYEWQSGEAQRKTALPAHIERYMRNRDKIPYDKFSMLNEITMHLVAPLEQKGYTLPENLLPDGSAGQLFCRWLRNNRGVDTSSFDTYTHEFIDGRSVRGVKLYPIEYYEDFRRFFQEEWIENRARKYFQDRDTSALSHLQHLLLPKK</sequence>
<dbReference type="AlphaFoldDB" id="A0AB73NIS7"/>
<evidence type="ECO:0000259" key="1">
    <source>
        <dbReference type="PROSITE" id="PS51301"/>
    </source>
</evidence>
<dbReference type="InterPro" id="IPR058744">
    <property type="entry name" value="BstA-like_C"/>
</dbReference>